<keyword evidence="2" id="KW-0489">Methyltransferase</keyword>
<feature type="compositionally biased region" description="Basic residues" evidence="7">
    <location>
        <begin position="71"/>
        <end position="84"/>
    </location>
</feature>
<evidence type="ECO:0000256" key="2">
    <source>
        <dbReference type="ARBA" id="ARBA00022603"/>
    </source>
</evidence>
<comment type="catalytic activity">
    <reaction evidence="1">
        <text>a 4-O-methyl-thymidine in DNA + L-cysteinyl-[protein] = a thymidine in DNA + S-methyl-L-cysteinyl-[protein]</text>
        <dbReference type="Rhea" id="RHEA:53428"/>
        <dbReference type="Rhea" id="RHEA-COMP:10131"/>
        <dbReference type="Rhea" id="RHEA-COMP:10132"/>
        <dbReference type="Rhea" id="RHEA-COMP:13555"/>
        <dbReference type="Rhea" id="RHEA-COMP:13556"/>
        <dbReference type="ChEBI" id="CHEBI:29950"/>
        <dbReference type="ChEBI" id="CHEBI:82612"/>
        <dbReference type="ChEBI" id="CHEBI:137386"/>
        <dbReference type="ChEBI" id="CHEBI:137387"/>
        <dbReference type="EC" id="2.1.1.63"/>
    </reaction>
</comment>
<keyword evidence="10" id="KW-1185">Reference proteome</keyword>
<gene>
    <name evidence="9" type="ordered locus">BN6_08230</name>
</gene>
<dbReference type="AlphaFoldDB" id="K0JRV2"/>
<dbReference type="Gene3D" id="1.10.10.10">
    <property type="entry name" value="Winged helix-like DNA-binding domain superfamily/Winged helix DNA-binding domain"/>
    <property type="match status" value="1"/>
</dbReference>
<evidence type="ECO:0000256" key="5">
    <source>
        <dbReference type="ARBA" id="ARBA00023204"/>
    </source>
</evidence>
<accession>K0JRV2</accession>
<dbReference type="KEGG" id="sesp:BN6_08230"/>
<dbReference type="CDD" id="cd06445">
    <property type="entry name" value="ATase"/>
    <property type="match status" value="1"/>
</dbReference>
<dbReference type="Pfam" id="PF01035">
    <property type="entry name" value="DNA_binding_1"/>
    <property type="match status" value="1"/>
</dbReference>
<feature type="compositionally biased region" description="Low complexity" evidence="7">
    <location>
        <begin position="10"/>
        <end position="22"/>
    </location>
</feature>
<keyword evidence="3" id="KW-0808">Transferase</keyword>
<keyword evidence="5" id="KW-0234">DNA repair</keyword>
<feature type="compositionally biased region" description="Basic residues" evidence="7">
    <location>
        <begin position="109"/>
        <end position="144"/>
    </location>
</feature>
<evidence type="ECO:0000256" key="1">
    <source>
        <dbReference type="ARBA" id="ARBA00001286"/>
    </source>
</evidence>
<dbReference type="InterPro" id="IPR036388">
    <property type="entry name" value="WH-like_DNA-bd_sf"/>
</dbReference>
<dbReference type="NCBIfam" id="TIGR00589">
    <property type="entry name" value="ogt"/>
    <property type="match status" value="1"/>
</dbReference>
<evidence type="ECO:0000313" key="10">
    <source>
        <dbReference type="Proteomes" id="UP000006281"/>
    </source>
</evidence>
<dbReference type="PATRIC" id="fig|1179773.3.peg.828"/>
<feature type="compositionally biased region" description="Basic residues" evidence="7">
    <location>
        <begin position="23"/>
        <end position="39"/>
    </location>
</feature>
<reference evidence="9 10" key="1">
    <citation type="journal article" date="2012" name="BMC Genomics">
        <title>Complete genome sequence of Saccharothrix espanaensis DSM 44229T and comparison to the other completely sequenced Pseudonocardiaceae.</title>
        <authorList>
            <person name="Strobel T."/>
            <person name="Al-Dilaimi A."/>
            <person name="Blom J."/>
            <person name="Gessner A."/>
            <person name="Kalinowski J."/>
            <person name="Luzhetska M."/>
            <person name="Puhler A."/>
            <person name="Szczepanowski R."/>
            <person name="Bechthold A."/>
            <person name="Ruckert C."/>
        </authorList>
    </citation>
    <scope>NUCLEOTIDE SEQUENCE [LARGE SCALE GENOMIC DNA]</scope>
    <source>
        <strain evidence="10">ATCC 51144 / DSM 44229 / JCM 9112 / NBRC 15066 / NRRL 15764</strain>
    </source>
</reference>
<evidence type="ECO:0000256" key="4">
    <source>
        <dbReference type="ARBA" id="ARBA00022763"/>
    </source>
</evidence>
<evidence type="ECO:0000313" key="9">
    <source>
        <dbReference type="EMBL" id="CCH28152.1"/>
    </source>
</evidence>
<dbReference type="Proteomes" id="UP000006281">
    <property type="component" value="Chromosome"/>
</dbReference>
<dbReference type="EMBL" id="HE804045">
    <property type="protein sequence ID" value="CCH28152.1"/>
    <property type="molecule type" value="Genomic_DNA"/>
</dbReference>
<dbReference type="GO" id="GO:0032259">
    <property type="term" value="P:methylation"/>
    <property type="evidence" value="ECO:0007669"/>
    <property type="project" value="UniProtKB-KW"/>
</dbReference>
<dbReference type="GO" id="GO:0006281">
    <property type="term" value="P:DNA repair"/>
    <property type="evidence" value="ECO:0007669"/>
    <property type="project" value="UniProtKB-KW"/>
</dbReference>
<dbReference type="PROSITE" id="PS00374">
    <property type="entry name" value="MGMT"/>
    <property type="match status" value="1"/>
</dbReference>
<dbReference type="InterPro" id="IPR014048">
    <property type="entry name" value="MethylDNA_cys_MeTrfase_DNA-bd"/>
</dbReference>
<sequence>MLAAADRPARPGQRGEPGAPAARPRRRPAGRGRVPRRRPGAAPAGAVPAGRAGAGQRGRGGDPAARAGPRVARRAAGRAGRRGHPPFPGALGDRLAGGRGAGGREPGGRRRPGRRGAARRARRVPRRRPGHRPVRRDARARRAGRAPEHRQRGVAPLALVRRHALEEDSLSTAHTSTVQTPIGPFTAVVAADGAVLASGWTASPDDLLPQVSPSLRPAALTERRDLGQVTRAVREYHAGALDVIADVPVRQRSGEFLERAWEALRGVPAGKPVSYADYALLAGRPAAVRAAATACARNAATLFVPCHRVIRTGGAIGNFRWGADVKRWLLDHEQRAA</sequence>
<proteinExistence type="predicted"/>
<dbReference type="SUPFAM" id="SSF46767">
    <property type="entry name" value="Methylated DNA-protein cysteine methyltransferase, C-terminal domain"/>
    <property type="match status" value="1"/>
</dbReference>
<dbReference type="GO" id="GO:0003908">
    <property type="term" value="F:methylated-DNA-[protein]-cysteine S-methyltransferase activity"/>
    <property type="evidence" value="ECO:0007669"/>
    <property type="project" value="UniProtKB-EC"/>
</dbReference>
<dbReference type="InterPro" id="IPR001497">
    <property type="entry name" value="MethylDNA_cys_MeTrfase_AS"/>
</dbReference>
<dbReference type="PANTHER" id="PTHR10815:SF13">
    <property type="entry name" value="METHYLATED-DNA--PROTEIN-CYSTEINE METHYLTRANSFERASE"/>
    <property type="match status" value="1"/>
</dbReference>
<evidence type="ECO:0000256" key="6">
    <source>
        <dbReference type="ARBA" id="ARBA00049348"/>
    </source>
</evidence>
<evidence type="ECO:0000256" key="7">
    <source>
        <dbReference type="SAM" id="MobiDB-lite"/>
    </source>
</evidence>
<protein>
    <recommendedName>
        <fullName evidence="8">Methylated-DNA-[protein]-cysteine S-methyltransferase DNA binding domain-containing protein</fullName>
    </recommendedName>
</protein>
<keyword evidence="4" id="KW-0227">DNA damage</keyword>
<organism evidence="9 10">
    <name type="scientific">Saccharothrix espanaensis (strain ATCC 51144 / DSM 44229 / JCM 9112 / NBRC 15066 / NRRL 15764)</name>
    <dbReference type="NCBI Taxonomy" id="1179773"/>
    <lineage>
        <taxon>Bacteria</taxon>
        <taxon>Bacillati</taxon>
        <taxon>Actinomycetota</taxon>
        <taxon>Actinomycetes</taxon>
        <taxon>Pseudonocardiales</taxon>
        <taxon>Pseudonocardiaceae</taxon>
        <taxon>Saccharothrix</taxon>
    </lineage>
</organism>
<dbReference type="STRING" id="1179773.BN6_08230"/>
<name>K0JRV2_SACES</name>
<evidence type="ECO:0000256" key="3">
    <source>
        <dbReference type="ARBA" id="ARBA00022679"/>
    </source>
</evidence>
<dbReference type="InterPro" id="IPR036217">
    <property type="entry name" value="MethylDNA_cys_MeTrfase_DNAb"/>
</dbReference>
<feature type="region of interest" description="Disordered" evidence="7">
    <location>
        <begin position="1"/>
        <end position="152"/>
    </location>
</feature>
<dbReference type="HOGENOM" id="CLU_823584_0_0_11"/>
<feature type="domain" description="Methylated-DNA-[protein]-cysteine S-methyltransferase DNA binding" evidence="8">
    <location>
        <begin position="255"/>
        <end position="334"/>
    </location>
</feature>
<feature type="compositionally biased region" description="Low complexity" evidence="7">
    <location>
        <begin position="40"/>
        <end position="51"/>
    </location>
</feature>
<comment type="catalytic activity">
    <reaction evidence="6">
        <text>a 6-O-methyl-2'-deoxyguanosine in DNA + L-cysteinyl-[protein] = S-methyl-L-cysteinyl-[protein] + a 2'-deoxyguanosine in DNA</text>
        <dbReference type="Rhea" id="RHEA:24000"/>
        <dbReference type="Rhea" id="RHEA-COMP:10131"/>
        <dbReference type="Rhea" id="RHEA-COMP:10132"/>
        <dbReference type="Rhea" id="RHEA-COMP:11367"/>
        <dbReference type="Rhea" id="RHEA-COMP:11368"/>
        <dbReference type="ChEBI" id="CHEBI:29950"/>
        <dbReference type="ChEBI" id="CHEBI:82612"/>
        <dbReference type="ChEBI" id="CHEBI:85445"/>
        <dbReference type="ChEBI" id="CHEBI:85448"/>
        <dbReference type="EC" id="2.1.1.63"/>
    </reaction>
</comment>
<evidence type="ECO:0000259" key="8">
    <source>
        <dbReference type="Pfam" id="PF01035"/>
    </source>
</evidence>
<dbReference type="PANTHER" id="PTHR10815">
    <property type="entry name" value="METHYLATED-DNA--PROTEIN-CYSTEINE METHYLTRANSFERASE"/>
    <property type="match status" value="1"/>
</dbReference>
<dbReference type="eggNOG" id="COG0350">
    <property type="taxonomic scope" value="Bacteria"/>
</dbReference>
<feature type="compositionally biased region" description="Gly residues" evidence="7">
    <location>
        <begin position="95"/>
        <end position="105"/>
    </location>
</feature>